<evidence type="ECO:0000313" key="1">
    <source>
        <dbReference type="EMBL" id="ADW71515.1"/>
    </source>
</evidence>
<dbReference type="HOGENOM" id="CLU_1537947_0_0_0"/>
<gene>
    <name evidence="1" type="ordered locus">AciX9_4585</name>
</gene>
<dbReference type="Proteomes" id="UP000000343">
    <property type="component" value="Plasmid pACIX904"/>
</dbReference>
<proteinExistence type="predicted"/>
<reference evidence="2" key="1">
    <citation type="submission" date="2011-01" db="EMBL/GenBank/DDBJ databases">
        <title>Complete sequence of plasmid4 of Acidobacterium sp. MP5ACTX9.</title>
        <authorList>
            <consortium name="US DOE Joint Genome Institute"/>
            <person name="Lucas S."/>
            <person name="Copeland A."/>
            <person name="Lapidus A."/>
            <person name="Cheng J.-F."/>
            <person name="Goodwin L."/>
            <person name="Pitluck S."/>
            <person name="Teshima H."/>
            <person name="Detter J.C."/>
            <person name="Han C."/>
            <person name="Tapia R."/>
            <person name="Land M."/>
            <person name="Hauser L."/>
            <person name="Kyrpides N."/>
            <person name="Ivanova N."/>
            <person name="Ovchinnikova G."/>
            <person name="Pagani I."/>
            <person name="Rawat S.R."/>
            <person name="Mannisto M."/>
            <person name="Haggblom M.M."/>
            <person name="Woyke T."/>
        </authorList>
    </citation>
    <scope>NUCLEOTIDE SEQUENCE [LARGE SCALE GENOMIC DNA]</scope>
    <source>
        <strain evidence="2">MP5ACTX9</strain>
        <plasmid evidence="2">Plasmid pACIX904</plasmid>
    </source>
</reference>
<sequence>MVQSFHHGLAMPALLDHGQWPPSAPLQVKHINSYPLSAVLAWIFPLSQLTMADRCRHGSVSTPISQINCGKSIPTETIRARLCKQRKYLYIRAAGRSFVTGLWSASFRFSAKPAYTDVKNLISMLGDPGGSFSPGKLDYTITGADASQSHALAERDGSFSLFVWLEHSSYNAAI</sequence>
<name>E8X7T1_GRATM</name>
<dbReference type="AlphaFoldDB" id="E8X7T1"/>
<keyword evidence="1" id="KW-0614">Plasmid</keyword>
<dbReference type="EMBL" id="CP002484">
    <property type="protein sequence ID" value="ADW71515.1"/>
    <property type="molecule type" value="Genomic_DNA"/>
</dbReference>
<dbReference type="PaxDb" id="1198114-AciX9_4585"/>
<accession>E8X7T1</accession>
<protein>
    <submittedName>
        <fullName evidence="1">Uncharacterized protein</fullName>
    </submittedName>
</protein>
<dbReference type="KEGG" id="acm:AciX9_4585"/>
<keyword evidence="2" id="KW-1185">Reference proteome</keyword>
<evidence type="ECO:0000313" key="2">
    <source>
        <dbReference type="Proteomes" id="UP000000343"/>
    </source>
</evidence>
<organism evidence="2">
    <name type="scientific">Granulicella tundricola (strain ATCC BAA-1859 / DSM 23138 / MP5ACTX9)</name>
    <dbReference type="NCBI Taxonomy" id="1198114"/>
    <lineage>
        <taxon>Bacteria</taxon>
        <taxon>Pseudomonadati</taxon>
        <taxon>Acidobacteriota</taxon>
        <taxon>Terriglobia</taxon>
        <taxon>Terriglobales</taxon>
        <taxon>Acidobacteriaceae</taxon>
        <taxon>Granulicella</taxon>
    </lineage>
</organism>
<geneLocation type="plasmid" evidence="1 2">
    <name>pACIX904</name>
</geneLocation>